<dbReference type="InterPro" id="IPR013762">
    <property type="entry name" value="Integrase-like_cat_sf"/>
</dbReference>
<dbReference type="InterPro" id="IPR011010">
    <property type="entry name" value="DNA_brk_join_enz"/>
</dbReference>
<dbReference type="AlphaFoldDB" id="A0A919NVW8"/>
<proteinExistence type="inferred from homology"/>
<evidence type="ECO:0000256" key="4">
    <source>
        <dbReference type="PROSITE-ProRule" id="PRU01248"/>
    </source>
</evidence>
<reference evidence="6" key="1">
    <citation type="submission" date="2021-01" db="EMBL/GenBank/DDBJ databases">
        <title>Whole genome shotgun sequence of Actinoplanes tereljensis NBRC 105297.</title>
        <authorList>
            <person name="Komaki H."/>
            <person name="Tamura T."/>
        </authorList>
    </citation>
    <scope>NUCLEOTIDE SEQUENCE</scope>
    <source>
        <strain evidence="6">NBRC 105297</strain>
    </source>
</reference>
<comment type="caution">
    <text evidence="6">The sequence shown here is derived from an EMBL/GenBank/DDBJ whole genome shotgun (WGS) entry which is preliminary data.</text>
</comment>
<protein>
    <recommendedName>
        <fullName evidence="5">Core-binding (CB) domain-containing protein</fullName>
    </recommendedName>
</protein>
<evidence type="ECO:0000313" key="6">
    <source>
        <dbReference type="EMBL" id="GIF25703.1"/>
    </source>
</evidence>
<dbReference type="InterPro" id="IPR050090">
    <property type="entry name" value="Tyrosine_recombinase_XerCD"/>
</dbReference>
<dbReference type="EMBL" id="BOMY01000053">
    <property type="protein sequence ID" value="GIF25703.1"/>
    <property type="molecule type" value="Genomic_DNA"/>
</dbReference>
<dbReference type="RefSeq" id="WP_203813512.1">
    <property type="nucleotide sequence ID" value="NZ_BOMY01000053.1"/>
</dbReference>
<dbReference type="PROSITE" id="PS51900">
    <property type="entry name" value="CB"/>
    <property type="match status" value="1"/>
</dbReference>
<dbReference type="GO" id="GO:0006310">
    <property type="term" value="P:DNA recombination"/>
    <property type="evidence" value="ECO:0007669"/>
    <property type="project" value="UniProtKB-KW"/>
</dbReference>
<dbReference type="PANTHER" id="PTHR30349">
    <property type="entry name" value="PHAGE INTEGRASE-RELATED"/>
    <property type="match status" value="1"/>
</dbReference>
<dbReference type="GO" id="GO:0003677">
    <property type="term" value="F:DNA binding"/>
    <property type="evidence" value="ECO:0007669"/>
    <property type="project" value="UniProtKB-UniRule"/>
</dbReference>
<dbReference type="InterPro" id="IPR010998">
    <property type="entry name" value="Integrase_recombinase_N"/>
</dbReference>
<dbReference type="SUPFAM" id="SSF56349">
    <property type="entry name" value="DNA breaking-rejoining enzymes"/>
    <property type="match status" value="1"/>
</dbReference>
<evidence type="ECO:0000313" key="7">
    <source>
        <dbReference type="Proteomes" id="UP000623608"/>
    </source>
</evidence>
<keyword evidence="2 4" id="KW-0238">DNA-binding</keyword>
<evidence type="ECO:0000256" key="3">
    <source>
        <dbReference type="ARBA" id="ARBA00023172"/>
    </source>
</evidence>
<dbReference type="Gene3D" id="1.10.443.10">
    <property type="entry name" value="Intergrase catalytic core"/>
    <property type="match status" value="1"/>
</dbReference>
<keyword evidence="3" id="KW-0233">DNA recombination</keyword>
<gene>
    <name evidence="6" type="ORF">Ate02nite_84330</name>
</gene>
<accession>A0A919NVW8</accession>
<sequence>MPRRRVPTVRERVEPTLRGLAPTTEQLYRHPLELLASRWGDTPLDLLSYDDLVEYRQWAMTTAVRRRTSVNGASAGEHAVSAVRRMFDIAIKNGLITRNTAKELEKPPRQESKRRPIDELHVEEMYQVVTDDETGILRFYQETGCRREGLLNMTPQKVKRATQVVILDEKGSKIREQPISSMMLDWLLSDNCILYTWTRRKNDGLFNRIKRDLDWANELGVSAHWLRHTTLSKVERVTKSMGLTAAFAGHKLSGIGATATYAGRYNLKDVCWAFTVTFGLPHPLVPDGFVPIGIDWSEPGQYGGR</sequence>
<keyword evidence="7" id="KW-1185">Reference proteome</keyword>
<dbReference type="PANTHER" id="PTHR30349:SF41">
    <property type="entry name" value="INTEGRASE_RECOMBINASE PROTEIN MJ0367-RELATED"/>
    <property type="match status" value="1"/>
</dbReference>
<feature type="domain" description="Core-binding (CB)" evidence="5">
    <location>
        <begin position="7"/>
        <end position="91"/>
    </location>
</feature>
<name>A0A919NVW8_9ACTN</name>
<evidence type="ECO:0000259" key="5">
    <source>
        <dbReference type="PROSITE" id="PS51900"/>
    </source>
</evidence>
<evidence type="ECO:0000256" key="1">
    <source>
        <dbReference type="ARBA" id="ARBA00008857"/>
    </source>
</evidence>
<dbReference type="InterPro" id="IPR044068">
    <property type="entry name" value="CB"/>
</dbReference>
<evidence type="ECO:0000256" key="2">
    <source>
        <dbReference type="ARBA" id="ARBA00023125"/>
    </source>
</evidence>
<dbReference type="Gene3D" id="1.10.150.130">
    <property type="match status" value="1"/>
</dbReference>
<dbReference type="Proteomes" id="UP000623608">
    <property type="component" value="Unassembled WGS sequence"/>
</dbReference>
<dbReference type="GO" id="GO:0015074">
    <property type="term" value="P:DNA integration"/>
    <property type="evidence" value="ECO:0007669"/>
    <property type="project" value="InterPro"/>
</dbReference>
<organism evidence="6 7">
    <name type="scientific">Paractinoplanes tereljensis</name>
    <dbReference type="NCBI Taxonomy" id="571912"/>
    <lineage>
        <taxon>Bacteria</taxon>
        <taxon>Bacillati</taxon>
        <taxon>Actinomycetota</taxon>
        <taxon>Actinomycetes</taxon>
        <taxon>Micromonosporales</taxon>
        <taxon>Micromonosporaceae</taxon>
        <taxon>Paractinoplanes</taxon>
    </lineage>
</organism>
<comment type="similarity">
    <text evidence="1">Belongs to the 'phage' integrase family.</text>
</comment>